<feature type="coiled-coil region" evidence="5">
    <location>
        <begin position="270"/>
        <end position="307"/>
    </location>
</feature>
<feature type="domain" description="RDD" evidence="7">
    <location>
        <begin position="99"/>
        <end position="226"/>
    </location>
</feature>
<evidence type="ECO:0000256" key="3">
    <source>
        <dbReference type="ARBA" id="ARBA00022989"/>
    </source>
</evidence>
<dbReference type="OrthoDB" id="79452at2759"/>
<dbReference type="EMBL" id="LXWW01000046">
    <property type="protein sequence ID" value="OAO17090.1"/>
    <property type="molecule type" value="Genomic_DNA"/>
</dbReference>
<evidence type="ECO:0000256" key="4">
    <source>
        <dbReference type="ARBA" id="ARBA00023136"/>
    </source>
</evidence>
<dbReference type="Proteomes" id="UP000078348">
    <property type="component" value="Unassembled WGS sequence"/>
</dbReference>
<feature type="transmembrane region" description="Helical" evidence="6">
    <location>
        <begin position="105"/>
        <end position="128"/>
    </location>
</feature>
<keyword evidence="9" id="KW-1185">Reference proteome</keyword>
<protein>
    <recommendedName>
        <fullName evidence="7">RDD domain-containing protein</fullName>
    </recommendedName>
</protein>
<evidence type="ECO:0000256" key="6">
    <source>
        <dbReference type="SAM" id="Phobius"/>
    </source>
</evidence>
<accession>A0A196SJ74</accession>
<keyword evidence="3 6" id="KW-1133">Transmembrane helix</keyword>
<evidence type="ECO:0000313" key="8">
    <source>
        <dbReference type="EMBL" id="OAO17090.1"/>
    </source>
</evidence>
<keyword evidence="4 6" id="KW-0472">Membrane</keyword>
<proteinExistence type="predicted"/>
<feature type="transmembrane region" description="Helical" evidence="6">
    <location>
        <begin position="196"/>
        <end position="222"/>
    </location>
</feature>
<evidence type="ECO:0000313" key="9">
    <source>
        <dbReference type="Proteomes" id="UP000078348"/>
    </source>
</evidence>
<name>A0A196SJ74_BLAHN</name>
<organism evidence="8 9">
    <name type="scientific">Blastocystis sp. subtype 1 (strain ATCC 50177 / NandII)</name>
    <dbReference type="NCBI Taxonomy" id="478820"/>
    <lineage>
        <taxon>Eukaryota</taxon>
        <taxon>Sar</taxon>
        <taxon>Stramenopiles</taxon>
        <taxon>Bigyra</taxon>
        <taxon>Opalozoa</taxon>
        <taxon>Opalinata</taxon>
        <taxon>Blastocystidae</taxon>
        <taxon>Blastocystis</taxon>
    </lineage>
</organism>
<dbReference type="AlphaFoldDB" id="A0A196SJ74"/>
<evidence type="ECO:0000256" key="2">
    <source>
        <dbReference type="ARBA" id="ARBA00022692"/>
    </source>
</evidence>
<comment type="subcellular location">
    <subcellularLocation>
        <location evidence="1">Membrane</location>
        <topology evidence="1">Multi-pass membrane protein</topology>
    </subcellularLocation>
</comment>
<evidence type="ECO:0000256" key="1">
    <source>
        <dbReference type="ARBA" id="ARBA00004141"/>
    </source>
</evidence>
<evidence type="ECO:0000256" key="5">
    <source>
        <dbReference type="SAM" id="Coils"/>
    </source>
</evidence>
<keyword evidence="2 6" id="KW-0812">Transmembrane</keyword>
<keyword evidence="5" id="KW-0175">Coiled coil</keyword>
<gene>
    <name evidence="8" type="ORF">AV274_1186</name>
</gene>
<dbReference type="Pfam" id="PF06271">
    <property type="entry name" value="RDD"/>
    <property type="match status" value="1"/>
</dbReference>
<reference evidence="8 9" key="1">
    <citation type="submission" date="2016-05" db="EMBL/GenBank/DDBJ databases">
        <title>Nuclear genome of Blastocystis sp. subtype 1 NandII.</title>
        <authorList>
            <person name="Gentekaki E."/>
            <person name="Curtis B."/>
            <person name="Stairs C."/>
            <person name="Eme L."/>
            <person name="Herman E."/>
            <person name="Klimes V."/>
            <person name="Arias M.C."/>
            <person name="Elias M."/>
            <person name="Hilliou F."/>
            <person name="Klute M."/>
            <person name="Malik S.-B."/>
            <person name="Pightling A."/>
            <person name="Rachubinski R."/>
            <person name="Salas D."/>
            <person name="Schlacht A."/>
            <person name="Suga H."/>
            <person name="Archibald J."/>
            <person name="Ball S.G."/>
            <person name="Clark G."/>
            <person name="Dacks J."/>
            <person name="Van Der Giezen M."/>
            <person name="Tsaousis A."/>
            <person name="Roger A."/>
        </authorList>
    </citation>
    <scope>NUCLEOTIDE SEQUENCE [LARGE SCALE GENOMIC DNA]</scope>
    <source>
        <strain evidence="9">ATCC 50177 / NandII</strain>
    </source>
</reference>
<dbReference type="InterPro" id="IPR010432">
    <property type="entry name" value="RDD"/>
</dbReference>
<evidence type="ECO:0000259" key="7">
    <source>
        <dbReference type="Pfam" id="PF06271"/>
    </source>
</evidence>
<dbReference type="GO" id="GO:0016020">
    <property type="term" value="C:membrane"/>
    <property type="evidence" value="ECO:0007669"/>
    <property type="project" value="UniProtKB-SubCell"/>
</dbReference>
<sequence>MLRTLNPRSVGRIVAFVKLSLNARAFARPFATEVPEKAEEKKSILDTDKGYTPEGAAFTNPNVSSDWIYREEKDTKRQYYINTKTNEIIFNRTPDSKLAPRWRRIVAGSIDFGASLLGGVVVSSLAALELGDSNLGFVIGRIYLALFFAAKDCFIDHGTRSLGKKLMKLEIVNKHGELSGPYRNFFRNPFELCMSFTLFLGFPVFMMGNMLVGMDALFFLIFKKRLFDFALGTRVVPEGDDHAMRVKLYKDKLSYKRQTETLEEASMSGMRQMMEQQKQYDKNMELLEEMREKKRAAAAEAKASKDK</sequence>
<comment type="caution">
    <text evidence="8">The sequence shown here is derived from an EMBL/GenBank/DDBJ whole genome shotgun (WGS) entry which is preliminary data.</text>
</comment>